<sequence length="85" mass="9596">MPRDSIGFSQTSLKRLALTELKELEKQLNLSLHKLLASQQSLELAVGLDQSKFVVSNPDKPSLTNKKLNNLRAKQKRTNDLATFF</sequence>
<dbReference type="RefSeq" id="WP_016210347.1">
    <property type="nucleotide sequence ID" value="NZ_CP012413.1"/>
</dbReference>
<reference evidence="1 2" key="1">
    <citation type="submission" date="2019-04" db="EMBL/GenBank/DDBJ databases">
        <title>Complete genome sequencing of Piscirickettsia salmonis strain Psal-009.</title>
        <authorList>
            <person name="Schober I."/>
            <person name="Bunk B."/>
            <person name="Sproer C."/>
            <person name="Carril G.P."/>
            <person name="Riedel T."/>
            <person name="Flores-Herrera P.A."/>
            <person name="Nourdin-Galindo G."/>
            <person name="Marshall S.H."/>
            <person name="Overmann J."/>
        </authorList>
    </citation>
    <scope>NUCLEOTIDE SEQUENCE [LARGE SCALE GENOMIC DNA]</scope>
    <source>
        <strain evidence="1 2">Psal-009</strain>
    </source>
</reference>
<dbReference type="EMBL" id="CP038908">
    <property type="protein sequence ID" value="QGO07514.1"/>
    <property type="molecule type" value="Genomic_DNA"/>
</dbReference>
<dbReference type="Proteomes" id="UP000422232">
    <property type="component" value="Chromosome"/>
</dbReference>
<name>A0A9Q5VC11_PISSA</name>
<dbReference type="GeneID" id="66742385"/>
<organism evidence="1 2">
    <name type="scientific">Piscirickettsia salmonis</name>
    <dbReference type="NCBI Taxonomy" id="1238"/>
    <lineage>
        <taxon>Bacteria</taxon>
        <taxon>Pseudomonadati</taxon>
        <taxon>Pseudomonadota</taxon>
        <taxon>Gammaproteobacteria</taxon>
        <taxon>Thiotrichales</taxon>
        <taxon>Piscirickettsiaceae</taxon>
        <taxon>Piscirickettsia</taxon>
    </lineage>
</organism>
<proteinExistence type="predicted"/>
<evidence type="ECO:0000313" key="2">
    <source>
        <dbReference type="Proteomes" id="UP000422232"/>
    </source>
</evidence>
<gene>
    <name evidence="1" type="ORF">Psal009_03471</name>
</gene>
<accession>A0A9Q5VC11</accession>
<dbReference type="AlphaFoldDB" id="A0A9Q5VC11"/>
<keyword evidence="2" id="KW-1185">Reference proteome</keyword>
<protein>
    <submittedName>
        <fullName evidence="1">Uncharacterized protein</fullName>
    </submittedName>
</protein>
<evidence type="ECO:0000313" key="1">
    <source>
        <dbReference type="EMBL" id="QGO07514.1"/>
    </source>
</evidence>